<organism evidence="7 8">
    <name type="scientific">Pacificitalea manganoxidans</name>
    <dbReference type="NCBI Taxonomy" id="1411902"/>
    <lineage>
        <taxon>Bacteria</taxon>
        <taxon>Pseudomonadati</taxon>
        <taxon>Pseudomonadota</taxon>
        <taxon>Alphaproteobacteria</taxon>
        <taxon>Rhodobacterales</taxon>
        <taxon>Paracoccaceae</taxon>
        <taxon>Pacificitalea</taxon>
    </lineage>
</organism>
<feature type="transmembrane region" description="Helical" evidence="6">
    <location>
        <begin position="195"/>
        <end position="215"/>
    </location>
</feature>
<feature type="transmembrane region" description="Helical" evidence="6">
    <location>
        <begin position="227"/>
        <end position="251"/>
    </location>
</feature>
<feature type="transmembrane region" description="Helical" evidence="6">
    <location>
        <begin position="396"/>
        <end position="418"/>
    </location>
</feature>
<evidence type="ECO:0000313" key="7">
    <source>
        <dbReference type="EMBL" id="ATI44034.1"/>
    </source>
</evidence>
<dbReference type="KEGG" id="cmag:CBW24_17990"/>
<feature type="transmembrane region" description="Helical" evidence="6">
    <location>
        <begin position="457"/>
        <end position="482"/>
    </location>
</feature>
<dbReference type="AlphaFoldDB" id="A0A291M556"/>
<evidence type="ECO:0000313" key="8">
    <source>
        <dbReference type="Proteomes" id="UP000219050"/>
    </source>
</evidence>
<keyword evidence="2" id="KW-1003">Cell membrane</keyword>
<dbReference type="PANTHER" id="PTHR30250:SF11">
    <property type="entry name" value="O-ANTIGEN TRANSPORTER-RELATED"/>
    <property type="match status" value="1"/>
</dbReference>
<evidence type="ECO:0000256" key="4">
    <source>
        <dbReference type="ARBA" id="ARBA00022989"/>
    </source>
</evidence>
<feature type="transmembrane region" description="Helical" evidence="6">
    <location>
        <begin position="31"/>
        <end position="50"/>
    </location>
</feature>
<keyword evidence="7" id="KW-0614">Plasmid</keyword>
<keyword evidence="8" id="KW-1185">Reference proteome</keyword>
<dbReference type="GO" id="GO:0005886">
    <property type="term" value="C:plasma membrane"/>
    <property type="evidence" value="ECO:0007669"/>
    <property type="project" value="UniProtKB-SubCell"/>
</dbReference>
<feature type="transmembrane region" description="Helical" evidence="6">
    <location>
        <begin position="308"/>
        <end position="330"/>
    </location>
</feature>
<accession>A0A291M556</accession>
<feature type="transmembrane region" description="Helical" evidence="6">
    <location>
        <begin position="336"/>
        <end position="356"/>
    </location>
</feature>
<evidence type="ECO:0000256" key="6">
    <source>
        <dbReference type="SAM" id="Phobius"/>
    </source>
</evidence>
<sequence>MSSLGRALAGFMSSSLFGSATQVVKGKVSAIFLGAAGVGVFNQLTLFYTLSMTLASLGLRNGVTRNVAAAQADAGQANAATEGVLRQFSSAFLLVAAVSLLVTAVSVLASDRVSDLLFDDGGERRQLIVLVALAVPIGVAGLIYRALLNGLRVVGPLVRARMIADGSSVIVFAALVIPFGIVGAALGFIFLQAAFLVLVFRTTWTVAPSLAIPRPEAFEFAEARKNFVFGAHSVIVGVTGLGASLFISRLIISTLDLEANGYYVVAVKIATVYLGGLYAAASGYFLSSVVKAAAEKTVGKTIDEAVRLYLAVVAPVIVVLMASGEIFVVAFFSVEFLPVAVILLLLLPGDAVRLVAETMGQALIAQRKLVSSCIVFAVWAAIYCAGAILLLPRFGLLGLAVAYTASQLLLLGVLLVVCRRLLDYAPCRQTIYTVLRAMLLVTSASAACWYVESLVTKMLVCAALVLAWGAVSMRDPFFAGAITKLWRVIRARFMPSR</sequence>
<evidence type="ECO:0000256" key="2">
    <source>
        <dbReference type="ARBA" id="ARBA00022475"/>
    </source>
</evidence>
<protein>
    <recommendedName>
        <fullName evidence="9">O-antigen/teichoic acid export membrane protein</fullName>
    </recommendedName>
</protein>
<keyword evidence="4 6" id="KW-1133">Transmembrane helix</keyword>
<feature type="transmembrane region" description="Helical" evidence="6">
    <location>
        <begin position="91"/>
        <end position="108"/>
    </location>
</feature>
<feature type="transmembrane region" description="Helical" evidence="6">
    <location>
        <begin position="169"/>
        <end position="189"/>
    </location>
</feature>
<keyword evidence="3 6" id="KW-0812">Transmembrane</keyword>
<name>A0A291M556_9RHOB</name>
<evidence type="ECO:0000256" key="3">
    <source>
        <dbReference type="ARBA" id="ARBA00022692"/>
    </source>
</evidence>
<evidence type="ECO:0000256" key="1">
    <source>
        <dbReference type="ARBA" id="ARBA00004651"/>
    </source>
</evidence>
<reference evidence="7 8" key="1">
    <citation type="submission" date="2017-05" db="EMBL/GenBank/DDBJ databases">
        <title>Comparative genomic and metabolic analysis of manganese-oxidizing mechanisms in Celeribater manganoxidans DY25T: its adaption to the environment of polymetallic nodule.</title>
        <authorList>
            <person name="Wang X."/>
        </authorList>
    </citation>
    <scope>NUCLEOTIDE SEQUENCE [LARGE SCALE GENOMIC DNA]</scope>
    <source>
        <strain evidence="7 8">DY25</strain>
        <plasmid evidence="8">pdy25-f</plasmid>
    </source>
</reference>
<dbReference type="Proteomes" id="UP000219050">
    <property type="component" value="Plasmid pDY25-F"/>
</dbReference>
<comment type="subcellular location">
    <subcellularLocation>
        <location evidence="1">Cell membrane</location>
        <topology evidence="1">Multi-pass membrane protein</topology>
    </subcellularLocation>
</comment>
<proteinExistence type="predicted"/>
<evidence type="ECO:0008006" key="9">
    <source>
        <dbReference type="Google" id="ProtNLM"/>
    </source>
</evidence>
<geneLocation type="plasmid" evidence="8">
    <name>pdy25-f</name>
</geneLocation>
<gene>
    <name evidence="7" type="ORF">CBW24_17990</name>
</gene>
<keyword evidence="5 6" id="KW-0472">Membrane</keyword>
<feature type="transmembrane region" description="Helical" evidence="6">
    <location>
        <begin position="263"/>
        <end position="287"/>
    </location>
</feature>
<dbReference type="EMBL" id="CP021410">
    <property type="protein sequence ID" value="ATI44034.1"/>
    <property type="molecule type" value="Genomic_DNA"/>
</dbReference>
<feature type="transmembrane region" description="Helical" evidence="6">
    <location>
        <begin position="128"/>
        <end position="148"/>
    </location>
</feature>
<dbReference type="InterPro" id="IPR050833">
    <property type="entry name" value="Poly_Biosynth_Transport"/>
</dbReference>
<dbReference type="PANTHER" id="PTHR30250">
    <property type="entry name" value="PST FAMILY PREDICTED COLANIC ACID TRANSPORTER"/>
    <property type="match status" value="1"/>
</dbReference>
<feature type="transmembrane region" description="Helical" evidence="6">
    <location>
        <begin position="368"/>
        <end position="390"/>
    </location>
</feature>
<evidence type="ECO:0000256" key="5">
    <source>
        <dbReference type="ARBA" id="ARBA00023136"/>
    </source>
</evidence>
<dbReference type="RefSeq" id="WP_097374629.1">
    <property type="nucleotide sequence ID" value="NZ_CP021410.1"/>
</dbReference>